<gene>
    <name evidence="1" type="ORF">BWD41_08585</name>
    <name evidence="2" type="ORF">BZK42_20865</name>
</gene>
<reference evidence="1 3" key="1">
    <citation type="submission" date="2017-01" db="EMBL/GenBank/DDBJ databases">
        <title>First report of the plasmid-mediated mcr-1 gene in Citrobacter freudii.</title>
        <authorList>
            <person name="Liu J."/>
            <person name="Yang Y."/>
            <person name="Li Y."/>
            <person name="Liu D."/>
            <person name="Tuo H."/>
            <person name="Davis M."/>
            <person name="Zhang A."/>
        </authorList>
    </citation>
    <scope>NUCLEOTIDE SEQUENCE [LARGE SCALE GENOMIC DNA]</scope>
    <source>
        <strain evidence="1 3">SCC4</strain>
    </source>
</reference>
<evidence type="ECO:0000313" key="3">
    <source>
        <dbReference type="Proteomes" id="UP000185597"/>
    </source>
</evidence>
<evidence type="ECO:0000313" key="4">
    <source>
        <dbReference type="Proteomes" id="UP000192573"/>
    </source>
</evidence>
<reference evidence="2 4" key="2">
    <citation type="submission" date="2017-03" db="EMBL/GenBank/DDBJ databases">
        <authorList>
            <person name="Afonso C.L."/>
            <person name="Miller P.J."/>
            <person name="Scott M.A."/>
            <person name="Spackman E."/>
            <person name="Goraichik I."/>
            <person name="Dimitrov K.M."/>
            <person name="Suarez D.L."/>
            <person name="Swayne D.E."/>
        </authorList>
    </citation>
    <scope>NUCLEOTIDE SEQUENCE [LARGE SCALE GENOMIC DNA]</scope>
    <source>
        <strain evidence="2 4">ATCC 51113</strain>
    </source>
</reference>
<dbReference type="EMBL" id="MTCP01000003">
    <property type="protein sequence ID" value="OLY69350.1"/>
    <property type="molecule type" value="Genomic_DNA"/>
</dbReference>
<proteinExistence type="predicted"/>
<dbReference type="Proteomes" id="UP000192573">
    <property type="component" value="Unassembled WGS sequence"/>
</dbReference>
<protein>
    <submittedName>
        <fullName evidence="2">Uncharacterized protein</fullName>
    </submittedName>
</protein>
<dbReference type="AlphaFoldDB" id="A0A1R0FXE0"/>
<accession>A0A1R0FXE0</accession>
<sequence length="103" mass="11676">MIKSVAQLPLKPINYDGVHAIPINECVNNSAHETDLIYAFRLAIPLRLNAFIHKPTLFRVPWQPVGANLKLRGNILYTTTRDVVSLREFIREIIHAVAIMTTT</sequence>
<evidence type="ECO:0000313" key="2">
    <source>
        <dbReference type="EMBL" id="OQM40096.1"/>
    </source>
</evidence>
<comment type="caution">
    <text evidence="2">The sequence shown here is derived from an EMBL/GenBank/DDBJ whole genome shotgun (WGS) entry which is preliminary data.</text>
</comment>
<name>A0A1R0FXE0_CITBR</name>
<organism evidence="2 4">
    <name type="scientific">Citrobacter braakii</name>
    <dbReference type="NCBI Taxonomy" id="57706"/>
    <lineage>
        <taxon>Bacteria</taxon>
        <taxon>Pseudomonadati</taxon>
        <taxon>Pseudomonadota</taxon>
        <taxon>Gammaproteobacteria</taxon>
        <taxon>Enterobacterales</taxon>
        <taxon>Enterobacteriaceae</taxon>
        <taxon>Citrobacter</taxon>
        <taxon>Citrobacter freundii complex</taxon>
    </lineage>
</organism>
<dbReference type="EMBL" id="NAEW01000013">
    <property type="protein sequence ID" value="OQM40096.1"/>
    <property type="molecule type" value="Genomic_DNA"/>
</dbReference>
<dbReference type="Proteomes" id="UP000185597">
    <property type="component" value="Unassembled WGS sequence"/>
</dbReference>
<evidence type="ECO:0000313" key="1">
    <source>
        <dbReference type="EMBL" id="OLY69350.1"/>
    </source>
</evidence>